<gene>
    <name evidence="2" type="ORF">EHUX00137_LOCUS45560</name>
</gene>
<accession>A0A7S3TWM3</accession>
<evidence type="ECO:0000256" key="1">
    <source>
        <dbReference type="SAM" id="MobiDB-lite"/>
    </source>
</evidence>
<feature type="compositionally biased region" description="Pro residues" evidence="1">
    <location>
        <begin position="10"/>
        <end position="22"/>
    </location>
</feature>
<reference evidence="2" key="1">
    <citation type="submission" date="2021-01" db="EMBL/GenBank/DDBJ databases">
        <authorList>
            <person name="Corre E."/>
            <person name="Pelletier E."/>
            <person name="Niang G."/>
            <person name="Scheremetjew M."/>
            <person name="Finn R."/>
            <person name="Kale V."/>
            <person name="Holt S."/>
            <person name="Cochrane G."/>
            <person name="Meng A."/>
            <person name="Brown T."/>
            <person name="Cohen L."/>
        </authorList>
    </citation>
    <scope>NUCLEOTIDE SEQUENCE</scope>
    <source>
        <strain evidence="2">379</strain>
    </source>
</reference>
<feature type="region of interest" description="Disordered" evidence="1">
    <location>
        <begin position="1"/>
        <end position="26"/>
    </location>
</feature>
<feature type="region of interest" description="Disordered" evidence="1">
    <location>
        <begin position="71"/>
        <end position="120"/>
    </location>
</feature>
<feature type="compositionally biased region" description="Basic and acidic residues" evidence="1">
    <location>
        <begin position="85"/>
        <end position="113"/>
    </location>
</feature>
<sequence>MLAPTVVLDEPPPSMPPSPPPSVTSGTVDLTHIPPEHLAMLCSNPSENACAEFDMVYGAGASAAILGGIAGGGEPAAEEPMGPGEPERKEEVAPEIKEEAAPERRQEAADSKKKAAKTTAAGGAGVDYKLAAKPSPPEANPVEGSLVPLSVLQAEKARVQSLEAYLDVSRALGGLSNTGLADRVATSVQAAARGRQGRAVAARVKDLPKHRAADLLQARTRLLLFRRQNKDFAARYIQLALRRYLRRELPRTTKTQMRRMIIQMTHYVNAADEAKREAVAAALAVASPTQERMAVSAPQGEFAPPPLMSMDIPTAAPAAPAAPAEEPPPLALGMDMFGGMDNPWATLISDSLDKTIEKHEPRWEMLELLAGAVGSLPSAGSVASLWPAEVRMEAARKLIKNHVAVLKDITNPSPSTQRELTRVPRADGEDVDRFLLELARRLLGSRAHGLPEARAADLLLKAPLDVANRKQCDTYSASARYLSRRIQSQPEQKKGSHATHEARFDPQCCYAGRAPLVGRVPDMSEAAAEAFKAVAFEVGEADPKWRMLRSYILADGATPGTASGEAGQHPAAARCEAARRLINNHNDVLDDICNESASDNIVGEALTQTELCRVPAAYRPQVDAMLRETARRLWGKNPSPEAFSLWQCLEETAEGVGVAEEEGRAVWRAVAVYLSGRLQTTPDQKSPSAALLEGHRTRLHYRPPAV</sequence>
<evidence type="ECO:0000313" key="2">
    <source>
        <dbReference type="EMBL" id="CAE0596433.1"/>
    </source>
</evidence>
<organism evidence="2">
    <name type="scientific">Emiliania huxleyi</name>
    <name type="common">Coccolithophore</name>
    <name type="synonym">Pontosphaera huxleyi</name>
    <dbReference type="NCBI Taxonomy" id="2903"/>
    <lineage>
        <taxon>Eukaryota</taxon>
        <taxon>Haptista</taxon>
        <taxon>Haptophyta</taxon>
        <taxon>Prymnesiophyceae</taxon>
        <taxon>Isochrysidales</taxon>
        <taxon>Noelaerhabdaceae</taxon>
        <taxon>Emiliania</taxon>
    </lineage>
</organism>
<proteinExistence type="predicted"/>
<dbReference type="EMBL" id="HBIR01058607">
    <property type="protein sequence ID" value="CAE0596433.1"/>
    <property type="molecule type" value="Transcribed_RNA"/>
</dbReference>
<name>A0A7S3TWM3_EMIHU</name>
<protein>
    <submittedName>
        <fullName evidence="2">Uncharacterized protein</fullName>
    </submittedName>
</protein>
<dbReference type="AlphaFoldDB" id="A0A7S3TWM3"/>